<keyword evidence="7" id="KW-1185">Reference proteome</keyword>
<evidence type="ECO:0000313" key="6">
    <source>
        <dbReference type="EMBL" id="CEL53911.1"/>
    </source>
</evidence>
<dbReference type="InterPro" id="IPR001279">
    <property type="entry name" value="Metallo-B-lactamas"/>
</dbReference>
<dbReference type="OrthoDB" id="10250730at2759"/>
<dbReference type="GO" id="GO:0016787">
    <property type="term" value="F:hydrolase activity"/>
    <property type="evidence" value="ECO:0007669"/>
    <property type="project" value="UniProtKB-KW"/>
</dbReference>
<dbReference type="Proteomes" id="UP000059188">
    <property type="component" value="Unassembled WGS sequence"/>
</dbReference>
<keyword evidence="3" id="KW-0378">Hydrolase</keyword>
<accession>A0A0B7F770</accession>
<name>A0A0B7F770_THACB</name>
<dbReference type="SUPFAM" id="SSF56281">
    <property type="entry name" value="Metallo-hydrolase/oxidoreductase"/>
    <property type="match status" value="1"/>
</dbReference>
<reference evidence="6 7" key="1">
    <citation type="submission" date="2014-11" db="EMBL/GenBank/DDBJ databases">
        <authorList>
            <person name="Wibberg Daniel"/>
        </authorList>
    </citation>
    <scope>NUCLEOTIDE SEQUENCE [LARGE SCALE GENOMIC DNA]</scope>
    <source>
        <strain evidence="6">Rhizoctonia solani AG1-IB 7/3/14</strain>
    </source>
</reference>
<sequence>MSLHSDPAPSLYVPPSNQSVQISIINTTSHLKRLSCSSFFEPPIKGRDVLDCPVYSFLIEHEPCNNRLLYDPGIAKNWRKGPQIVVDRANAFGYDASARNDVADILYSDNIQLDNIKKIIGSHWHWDHTGDPSLFPPPTSLTVGPGFKAAMLPGYPTDPDSFITDSAYKGRELVEISFEQSLKLHIGRFRALEYFGDGNFYLLDSPGHTIGYIYICGLARTSPKTFVLMGRRR</sequence>
<dbReference type="CDD" id="cd07730">
    <property type="entry name" value="metallo-hydrolase-like_MBL-fold"/>
    <property type="match status" value="1"/>
</dbReference>
<gene>
    <name evidence="6" type="ORF">RSOLAG1IB_06693</name>
</gene>
<evidence type="ECO:0000256" key="2">
    <source>
        <dbReference type="ARBA" id="ARBA00022723"/>
    </source>
</evidence>
<evidence type="ECO:0000256" key="4">
    <source>
        <dbReference type="ARBA" id="ARBA00022833"/>
    </source>
</evidence>
<dbReference type="PANTHER" id="PTHR42978:SF5">
    <property type="entry name" value="METALLO-BETA-LACTAMASE DOMAIN-CONTAINING PROTEIN"/>
    <property type="match status" value="1"/>
</dbReference>
<evidence type="ECO:0000313" key="7">
    <source>
        <dbReference type="Proteomes" id="UP000059188"/>
    </source>
</evidence>
<dbReference type="AlphaFoldDB" id="A0A0B7F770"/>
<evidence type="ECO:0000256" key="1">
    <source>
        <dbReference type="ARBA" id="ARBA00007749"/>
    </source>
</evidence>
<dbReference type="PANTHER" id="PTHR42978">
    <property type="entry name" value="QUORUM-QUENCHING LACTONASE YTNP-RELATED-RELATED"/>
    <property type="match status" value="1"/>
</dbReference>
<comment type="similarity">
    <text evidence="1">Belongs to the metallo-beta-lactamase superfamily.</text>
</comment>
<evidence type="ECO:0000256" key="3">
    <source>
        <dbReference type="ARBA" id="ARBA00022801"/>
    </source>
</evidence>
<dbReference type="EMBL" id="LN679113">
    <property type="protein sequence ID" value="CEL53911.1"/>
    <property type="molecule type" value="Genomic_DNA"/>
</dbReference>
<feature type="domain" description="Metallo-beta-lactamase" evidence="5">
    <location>
        <begin position="51"/>
        <end position="131"/>
    </location>
</feature>
<dbReference type="Gene3D" id="3.60.15.10">
    <property type="entry name" value="Ribonuclease Z/Hydroxyacylglutathione hydrolase-like"/>
    <property type="match status" value="1"/>
</dbReference>
<proteinExistence type="inferred from homology"/>
<dbReference type="InterPro" id="IPR051013">
    <property type="entry name" value="MBL_superfamily_lactonases"/>
</dbReference>
<dbReference type="InterPro" id="IPR036866">
    <property type="entry name" value="RibonucZ/Hydroxyglut_hydro"/>
</dbReference>
<keyword evidence="4" id="KW-0862">Zinc</keyword>
<dbReference type="Pfam" id="PF00753">
    <property type="entry name" value="Lactamase_B"/>
    <property type="match status" value="1"/>
</dbReference>
<keyword evidence="2" id="KW-0479">Metal-binding</keyword>
<protein>
    <recommendedName>
        <fullName evidence="5">Metallo-beta-lactamase domain-containing protein</fullName>
    </recommendedName>
</protein>
<dbReference type="GO" id="GO:0046872">
    <property type="term" value="F:metal ion binding"/>
    <property type="evidence" value="ECO:0007669"/>
    <property type="project" value="UniProtKB-KW"/>
</dbReference>
<dbReference type="STRING" id="1108050.A0A0B7F770"/>
<organism evidence="6 7">
    <name type="scientific">Thanatephorus cucumeris (strain AG1-IB / isolate 7/3/14)</name>
    <name type="common">Lettuce bottom rot fungus</name>
    <name type="synonym">Rhizoctonia solani</name>
    <dbReference type="NCBI Taxonomy" id="1108050"/>
    <lineage>
        <taxon>Eukaryota</taxon>
        <taxon>Fungi</taxon>
        <taxon>Dikarya</taxon>
        <taxon>Basidiomycota</taxon>
        <taxon>Agaricomycotina</taxon>
        <taxon>Agaricomycetes</taxon>
        <taxon>Cantharellales</taxon>
        <taxon>Ceratobasidiaceae</taxon>
        <taxon>Rhizoctonia</taxon>
        <taxon>Rhizoctonia solani AG-1</taxon>
    </lineage>
</organism>
<evidence type="ECO:0000259" key="5">
    <source>
        <dbReference type="Pfam" id="PF00753"/>
    </source>
</evidence>